<dbReference type="InterPro" id="IPR004027">
    <property type="entry name" value="SEC_C_motif"/>
</dbReference>
<gene>
    <name evidence="1" type="ORF">CLG94_08665</name>
</gene>
<dbReference type="EMBL" id="NVQC01000022">
    <property type="protein sequence ID" value="PTL35816.1"/>
    <property type="molecule type" value="Genomic_DNA"/>
</dbReference>
<proteinExistence type="predicted"/>
<dbReference type="SUPFAM" id="SSF103642">
    <property type="entry name" value="Sec-C motif"/>
    <property type="match status" value="1"/>
</dbReference>
<organism evidence="1 2">
    <name type="scientific">Candidatus Methylomirabilis limnetica</name>
    <dbReference type="NCBI Taxonomy" id="2033718"/>
    <lineage>
        <taxon>Bacteria</taxon>
        <taxon>Candidatus Methylomirabilota</taxon>
        <taxon>Candidatus Methylomirabilia</taxon>
        <taxon>Candidatus Methylomirabilales</taxon>
        <taxon>Candidatus Methylomirabilaceae</taxon>
        <taxon>Candidatus Methylomirabilis</taxon>
    </lineage>
</organism>
<evidence type="ECO:0000313" key="1">
    <source>
        <dbReference type="EMBL" id="PTL35816.1"/>
    </source>
</evidence>
<reference evidence="1 2" key="1">
    <citation type="submission" date="2017-09" db="EMBL/GenBank/DDBJ databases">
        <title>Bloom of a denitrifying methanotroph, Candidatus Methylomirabilis limnetica, in a deep stratified lake.</title>
        <authorList>
            <person name="Graf J.S."/>
            <person name="Marchant H.K."/>
            <person name="Tienken D."/>
            <person name="Hach P.F."/>
            <person name="Brand A."/>
            <person name="Schubert C.J."/>
            <person name="Kuypers M.M."/>
            <person name="Milucka J."/>
        </authorList>
    </citation>
    <scope>NUCLEOTIDE SEQUENCE [LARGE SCALE GENOMIC DNA]</scope>
    <source>
        <strain evidence="1 2">Zug</strain>
    </source>
</reference>
<comment type="caution">
    <text evidence="1">The sequence shown here is derived from an EMBL/GenBank/DDBJ whole genome shotgun (WGS) entry which is preliminary data.</text>
</comment>
<accession>A0A2T4TXH2</accession>
<protein>
    <submittedName>
        <fullName evidence="1">Uncharacterized protein</fullName>
    </submittedName>
</protein>
<evidence type="ECO:0000313" key="2">
    <source>
        <dbReference type="Proteomes" id="UP000241436"/>
    </source>
</evidence>
<dbReference type="Gene3D" id="3.10.450.50">
    <property type="match status" value="1"/>
</dbReference>
<sequence>MGLRLPRVHGLGLLCTAALLWGDRPGVGPPRASDCGGIDRRNDPCPCGSGLKAKRCCGG</sequence>
<dbReference type="RefSeq" id="WP_107562656.1">
    <property type="nucleotide sequence ID" value="NZ_NVQC01000022.1"/>
</dbReference>
<reference evidence="2" key="2">
    <citation type="journal article" date="2018" name="Environ. Microbiol.">
        <title>Bloom of a denitrifying methanotroph, 'Candidatus Methylomirabilis limnetica', in a deep stratified lake.</title>
        <authorList>
            <person name="Graf J.S."/>
            <person name="Mayr M.J."/>
            <person name="Marchant H.K."/>
            <person name="Tienken D."/>
            <person name="Hach P.F."/>
            <person name="Brand A."/>
            <person name="Schubert C.J."/>
            <person name="Kuypers M.M."/>
            <person name="Milucka J."/>
        </authorList>
    </citation>
    <scope>NUCLEOTIDE SEQUENCE [LARGE SCALE GENOMIC DNA]</scope>
    <source>
        <strain evidence="2">Zug</strain>
    </source>
</reference>
<dbReference type="Proteomes" id="UP000241436">
    <property type="component" value="Unassembled WGS sequence"/>
</dbReference>
<dbReference type="AlphaFoldDB" id="A0A2T4TXH2"/>
<keyword evidence="2" id="KW-1185">Reference proteome</keyword>
<name>A0A2T4TXH2_9BACT</name>
<dbReference type="Pfam" id="PF02810">
    <property type="entry name" value="SEC-C"/>
    <property type="match status" value="1"/>
</dbReference>